<feature type="transmembrane region" description="Helical" evidence="7">
    <location>
        <begin position="7"/>
        <end position="32"/>
    </location>
</feature>
<dbReference type="InterPro" id="IPR005773">
    <property type="entry name" value="T3SS_YscR-like"/>
</dbReference>
<organism evidence="8 9">
    <name type="scientific">Morganella morganii</name>
    <name type="common">Proteus morganii</name>
    <dbReference type="NCBI Taxonomy" id="582"/>
    <lineage>
        <taxon>Bacteria</taxon>
        <taxon>Pseudomonadati</taxon>
        <taxon>Pseudomonadota</taxon>
        <taxon>Gammaproteobacteria</taxon>
        <taxon>Enterobacterales</taxon>
        <taxon>Morganellaceae</taxon>
        <taxon>Morganella</taxon>
    </lineage>
</organism>
<dbReference type="PANTHER" id="PTHR30587:SF2">
    <property type="entry name" value="SURFACE PRESENTATION OF ANTIGENS PROTEIN SPAP"/>
    <property type="match status" value="1"/>
</dbReference>
<gene>
    <name evidence="8" type="primary">sctR</name>
    <name evidence="8" type="ORF">N0392_06105</name>
</gene>
<dbReference type="InterPro" id="IPR005838">
    <property type="entry name" value="T3SS_IM_P"/>
</dbReference>
<evidence type="ECO:0000313" key="9">
    <source>
        <dbReference type="Proteomes" id="UP001076655"/>
    </source>
</evidence>
<dbReference type="PRINTS" id="PR01302">
    <property type="entry name" value="TYPE3IMPPROT"/>
</dbReference>
<evidence type="ECO:0000256" key="4">
    <source>
        <dbReference type="ARBA" id="ARBA00022692"/>
    </source>
</evidence>
<dbReference type="Proteomes" id="UP001076655">
    <property type="component" value="Unassembled WGS sequence"/>
</dbReference>
<comment type="caution">
    <text evidence="8">The sequence shown here is derived from an EMBL/GenBank/DDBJ whole genome shotgun (WGS) entry which is preliminary data.</text>
</comment>
<keyword evidence="6 7" id="KW-0472">Membrane</keyword>
<dbReference type="RefSeq" id="WP_046894410.1">
    <property type="nucleotide sequence ID" value="NZ_JALMEJ010000019.1"/>
</dbReference>
<dbReference type="PROSITE" id="PS01060">
    <property type="entry name" value="FLIP_1"/>
    <property type="match status" value="1"/>
</dbReference>
<dbReference type="AlphaFoldDB" id="A0A9Q4CPK2"/>
<evidence type="ECO:0000256" key="2">
    <source>
        <dbReference type="ARBA" id="ARBA00006257"/>
    </source>
</evidence>
<comment type="caution">
    <text evidence="7">Lacks conserved residue(s) required for the propagation of feature annotation.</text>
</comment>
<evidence type="ECO:0000256" key="3">
    <source>
        <dbReference type="ARBA" id="ARBA00022475"/>
    </source>
</evidence>
<dbReference type="PROSITE" id="PS01061">
    <property type="entry name" value="FLIP_2"/>
    <property type="match status" value="1"/>
</dbReference>
<feature type="transmembrane region" description="Helical" evidence="7">
    <location>
        <begin position="52"/>
        <end position="71"/>
    </location>
</feature>
<keyword evidence="5 7" id="KW-1133">Transmembrane helix</keyword>
<reference evidence="8" key="1">
    <citation type="submission" date="2022-08" db="EMBL/GenBank/DDBJ databases">
        <authorList>
            <person name="Dale J.L."/>
        </authorList>
    </citation>
    <scope>NUCLEOTIDE SEQUENCE</scope>
    <source>
        <strain evidence="8">2022EL-00758</strain>
    </source>
</reference>
<name>A0A9Q4CPK2_MORMO</name>
<evidence type="ECO:0000313" key="8">
    <source>
        <dbReference type="EMBL" id="MCY0789256.1"/>
    </source>
</evidence>
<proteinExistence type="inferred from homology"/>
<dbReference type="EMBL" id="JAPNMI010000003">
    <property type="protein sequence ID" value="MCY0789256.1"/>
    <property type="molecule type" value="Genomic_DNA"/>
</dbReference>
<evidence type="ECO:0000256" key="7">
    <source>
        <dbReference type="RuleBase" id="RU362070"/>
    </source>
</evidence>
<accession>A0A9Q4CPK2</accession>
<sequence length="215" mass="24104">MTISEPVSLIVLLALLSFIPVIIVTGTAFIKIGIVLSLLRNALGVQQIPSNLTMHTFALILTMFVMGPVIFDIKDAVDTDRLSSEPAYLADAVMQAEKIYSHFLIKNTAPESRQFFLETVKSIWPERYHPSQNNPPLYILLPSFTLSELINAFKIGFLLYLPFLAIDFIVSNILLAMGMMMVSPMTLSVPLKLLLFVMVGGWEKLTRALLFSYQF</sequence>
<dbReference type="GO" id="GO:0009306">
    <property type="term" value="P:protein secretion"/>
    <property type="evidence" value="ECO:0007669"/>
    <property type="project" value="UniProtKB-UniRule"/>
</dbReference>
<comment type="similarity">
    <text evidence="2 7">Belongs to the FliP/MopC/SpaP family.</text>
</comment>
<feature type="transmembrane region" description="Helical" evidence="7">
    <location>
        <begin position="157"/>
        <end position="179"/>
    </location>
</feature>
<dbReference type="PANTHER" id="PTHR30587">
    <property type="entry name" value="FLAGELLAR BIOSYNTHETIC PROTEIN FLIP"/>
    <property type="match status" value="1"/>
</dbReference>
<comment type="subcellular location">
    <subcellularLocation>
        <location evidence="1">Cell membrane</location>
        <topology evidence="1">Multi-pass membrane protein</topology>
    </subcellularLocation>
</comment>
<evidence type="ECO:0000256" key="5">
    <source>
        <dbReference type="ARBA" id="ARBA00022989"/>
    </source>
</evidence>
<dbReference type="Pfam" id="PF00813">
    <property type="entry name" value="FliP"/>
    <property type="match status" value="1"/>
</dbReference>
<evidence type="ECO:0000256" key="6">
    <source>
        <dbReference type="ARBA" id="ARBA00023136"/>
    </source>
</evidence>
<keyword evidence="4 7" id="KW-0812">Transmembrane</keyword>
<protein>
    <submittedName>
        <fullName evidence="8">Type III secretion system export apparatus subunit SctR</fullName>
    </submittedName>
</protein>
<dbReference type="NCBIfam" id="TIGR01102">
    <property type="entry name" value="yscR"/>
    <property type="match status" value="1"/>
</dbReference>
<keyword evidence="3 7" id="KW-1003">Cell membrane</keyword>
<dbReference type="GO" id="GO:0005886">
    <property type="term" value="C:plasma membrane"/>
    <property type="evidence" value="ECO:0007669"/>
    <property type="project" value="UniProtKB-SubCell"/>
</dbReference>
<evidence type="ECO:0000256" key="1">
    <source>
        <dbReference type="ARBA" id="ARBA00004651"/>
    </source>
</evidence>
<dbReference type="NCBIfam" id="NF009438">
    <property type="entry name" value="PRK12797.1"/>
    <property type="match status" value="1"/>
</dbReference>